<evidence type="ECO:0000313" key="2">
    <source>
        <dbReference type="EMBL" id="KXA29463.1"/>
    </source>
</evidence>
<proteinExistence type="predicted"/>
<dbReference type="PATRIC" id="fig|54005.3.peg.1069"/>
<dbReference type="PROSITE" id="PS50075">
    <property type="entry name" value="CARRIER"/>
    <property type="match status" value="1"/>
</dbReference>
<dbReference type="SUPFAM" id="SSF53335">
    <property type="entry name" value="S-adenosyl-L-methionine-dependent methyltransferases"/>
    <property type="match status" value="1"/>
</dbReference>
<dbReference type="InterPro" id="IPR009081">
    <property type="entry name" value="PP-bd_ACP"/>
</dbReference>
<dbReference type="AlphaFoldDB" id="A0A133PLL8"/>
<gene>
    <name evidence="2" type="ORF">HMPREF3229_01087</name>
</gene>
<dbReference type="RefSeq" id="WP_040397435.1">
    <property type="nucleotide sequence ID" value="NZ_KQ957101.1"/>
</dbReference>
<dbReference type="Gene3D" id="3.40.50.150">
    <property type="entry name" value="Vaccinia Virus protein VP39"/>
    <property type="match status" value="1"/>
</dbReference>
<dbReference type="Pfam" id="PF00550">
    <property type="entry name" value="PP-binding"/>
    <property type="match status" value="1"/>
</dbReference>
<reference evidence="2 3" key="1">
    <citation type="submission" date="2016-01" db="EMBL/GenBank/DDBJ databases">
        <authorList>
            <person name="Oliw E.H."/>
        </authorList>
    </citation>
    <scope>NUCLEOTIDE SEQUENCE [LARGE SCALE GENOMIC DNA]</scope>
    <source>
        <strain evidence="2 3">CMW7756A</strain>
    </source>
</reference>
<sequence>MVNKNNVTNIPINEEMNCSILEFKSNEKYKLGISFSINSFNNKVIKSSILNDNLEYNFDTIEHERMKAVKSFILEILTDLKDEKLIIDKNNRPIINKWTEYIKDFKDYGKESVETNELYKFLISNKGTFIKMLQDYNNRYLLLEDEKLSPNAISLHSKESELILKHIEDIILQEKNGASIAIIDSHELFKILSERLPNEFECYYVRLSEVLNDTKYNLEDKYINITSISGDKVSKYDYIIMLNNIHNYEEPETVICFLEKLLKKGGKLITSDFDKMNSMALLFGIFYNLNNLDIKNDVRNEFFYKREHILTIFQKIFTETKLNVIGEHHSYLLEGFCNYDYKKIITDISKDINLEMEDISILCNDIDVEQIMHICSCSAQLKKNELINKDEEFLTAYDHEKKLKEIWELNLKNTNLDLYNKNYFELGGDSLSATKLLIEINDAFNCNISMKDIFENLIFEDMLELINRLADSQESVIYGEI</sequence>
<evidence type="ECO:0000313" key="3">
    <source>
        <dbReference type="Proteomes" id="UP000070174"/>
    </source>
</evidence>
<feature type="domain" description="Carrier" evidence="1">
    <location>
        <begin position="394"/>
        <end position="470"/>
    </location>
</feature>
<protein>
    <submittedName>
        <fullName evidence="2">Phosphopantetheine attachment domain protein</fullName>
    </submittedName>
</protein>
<dbReference type="Proteomes" id="UP000070174">
    <property type="component" value="Unassembled WGS sequence"/>
</dbReference>
<name>A0A133PLL8_9FIRM</name>
<dbReference type="EMBL" id="LRQE01000034">
    <property type="protein sequence ID" value="KXA29463.1"/>
    <property type="molecule type" value="Genomic_DNA"/>
</dbReference>
<evidence type="ECO:0000259" key="1">
    <source>
        <dbReference type="PROSITE" id="PS50075"/>
    </source>
</evidence>
<dbReference type="InterPro" id="IPR029063">
    <property type="entry name" value="SAM-dependent_MTases_sf"/>
</dbReference>
<dbReference type="InterPro" id="IPR036736">
    <property type="entry name" value="ACP-like_sf"/>
</dbReference>
<accession>A0A133PLL8</accession>
<comment type="caution">
    <text evidence="2">The sequence shown here is derived from an EMBL/GenBank/DDBJ whole genome shotgun (WGS) entry which is preliminary data.</text>
</comment>
<organism evidence="2">
    <name type="scientific">Peptoniphilus harei</name>
    <dbReference type="NCBI Taxonomy" id="54005"/>
    <lineage>
        <taxon>Bacteria</taxon>
        <taxon>Bacillati</taxon>
        <taxon>Bacillota</taxon>
        <taxon>Tissierellia</taxon>
        <taxon>Tissierellales</taxon>
        <taxon>Peptoniphilaceae</taxon>
        <taxon>Peptoniphilus</taxon>
    </lineage>
</organism>
<dbReference type="SUPFAM" id="SSF47336">
    <property type="entry name" value="ACP-like"/>
    <property type="match status" value="1"/>
</dbReference>
<dbReference type="Gene3D" id="1.10.1200.10">
    <property type="entry name" value="ACP-like"/>
    <property type="match status" value="1"/>
</dbReference>